<organism evidence="1 2">
    <name type="scientific">Takifugu flavidus</name>
    <name type="common">sansaifugu</name>
    <dbReference type="NCBI Taxonomy" id="433684"/>
    <lineage>
        <taxon>Eukaryota</taxon>
        <taxon>Metazoa</taxon>
        <taxon>Chordata</taxon>
        <taxon>Craniata</taxon>
        <taxon>Vertebrata</taxon>
        <taxon>Euteleostomi</taxon>
        <taxon>Actinopterygii</taxon>
        <taxon>Neopterygii</taxon>
        <taxon>Teleostei</taxon>
        <taxon>Neoteleostei</taxon>
        <taxon>Acanthomorphata</taxon>
        <taxon>Eupercaria</taxon>
        <taxon>Tetraodontiformes</taxon>
        <taxon>Tetradontoidea</taxon>
        <taxon>Tetraodontidae</taxon>
        <taxon>Takifugu</taxon>
    </lineage>
</organism>
<dbReference type="AlphaFoldDB" id="A0A5C6MMR5"/>
<proteinExistence type="predicted"/>
<evidence type="ECO:0000313" key="2">
    <source>
        <dbReference type="Proteomes" id="UP000324091"/>
    </source>
</evidence>
<gene>
    <name evidence="1" type="ORF">D4764_09G0005100</name>
</gene>
<dbReference type="Proteomes" id="UP000324091">
    <property type="component" value="Chromosome 9"/>
</dbReference>
<protein>
    <submittedName>
        <fullName evidence="1">Uncharacterized protein</fullName>
    </submittedName>
</protein>
<evidence type="ECO:0000313" key="1">
    <source>
        <dbReference type="EMBL" id="TWW55461.1"/>
    </source>
</evidence>
<reference evidence="1 2" key="1">
    <citation type="submission" date="2019-04" db="EMBL/GenBank/DDBJ databases">
        <title>Chromosome genome assembly for Takifugu flavidus.</title>
        <authorList>
            <person name="Xiao S."/>
        </authorList>
    </citation>
    <scope>NUCLEOTIDE SEQUENCE [LARGE SCALE GENOMIC DNA]</scope>
    <source>
        <strain evidence="1">HTHZ2018</strain>
        <tissue evidence="1">Muscle</tissue>
    </source>
</reference>
<dbReference type="EMBL" id="RHFK02000022">
    <property type="protein sequence ID" value="TWW55461.1"/>
    <property type="molecule type" value="Genomic_DNA"/>
</dbReference>
<comment type="caution">
    <text evidence="1">The sequence shown here is derived from an EMBL/GenBank/DDBJ whole genome shotgun (WGS) entry which is preliminary data.</text>
</comment>
<accession>A0A5C6MMR5</accession>
<name>A0A5C6MMR5_9TELE</name>
<sequence>MDSLDRSRYWSQVVTDLDRDLDRDQDRDQDRDLDRDQDRDLDRDLDRTRTGTWTGTRTGTWTGTWTGTRTGTLQVWRFFNGEFLTATTAFGPSSSICLDLIFRMIDRRREMSALTGDAGAQICGHFFGPGSSRSQSGLLCRCLLDQQMFAGPADVC</sequence>
<keyword evidence="2" id="KW-1185">Reference proteome</keyword>